<evidence type="ECO:0000313" key="2">
    <source>
        <dbReference type="Proteomes" id="UP000013909"/>
    </source>
</evidence>
<organism evidence="1 2">
    <name type="scientific">Lunatimonas lonarensis</name>
    <dbReference type="NCBI Taxonomy" id="1232681"/>
    <lineage>
        <taxon>Bacteria</taxon>
        <taxon>Pseudomonadati</taxon>
        <taxon>Bacteroidota</taxon>
        <taxon>Cytophagia</taxon>
        <taxon>Cytophagales</taxon>
        <taxon>Cyclobacteriaceae</taxon>
    </lineage>
</organism>
<keyword evidence="2" id="KW-1185">Reference proteome</keyword>
<dbReference type="AlphaFoldDB" id="R7ZY45"/>
<name>R7ZY45_9BACT</name>
<protein>
    <submittedName>
        <fullName evidence="1">Uncharacterized protein</fullName>
    </submittedName>
</protein>
<dbReference type="Proteomes" id="UP000013909">
    <property type="component" value="Unassembled WGS sequence"/>
</dbReference>
<dbReference type="EMBL" id="AQHR01000021">
    <property type="protein sequence ID" value="EON78929.1"/>
    <property type="molecule type" value="Genomic_DNA"/>
</dbReference>
<sequence>MVTLILSVLCSCSQTDSSGVTAEEKMEVSCNCVDGVFSSRNALPIAHSRIGKILVIFCGYKGDYYELDSIDNTQNNFGFKRTAFEIIQCSNDSVLVVVEEYYTDSIRVSDEGFKHFRLSHFPKAENLEYEPTTLLEYQYKETQDGIGIDTLIALPPKFFQQKYLNELVGLVEFYKNDTTDTSKYYDLKLHYLFLRALSDEKFMGEFISSGPYDGYMGPVFRDFKSYLGHERRKNGS</sequence>
<proteinExistence type="predicted"/>
<accession>R7ZY45</accession>
<reference evidence="1 2" key="1">
    <citation type="submission" date="2013-02" db="EMBL/GenBank/DDBJ databases">
        <title>A novel strain isolated from Lonar lake, Maharashtra, India.</title>
        <authorList>
            <person name="Singh A."/>
        </authorList>
    </citation>
    <scope>NUCLEOTIDE SEQUENCE [LARGE SCALE GENOMIC DNA]</scope>
    <source>
        <strain evidence="1 2">AK24</strain>
    </source>
</reference>
<gene>
    <name evidence="1" type="ORF">ADIS_0522</name>
</gene>
<comment type="caution">
    <text evidence="1">The sequence shown here is derived from an EMBL/GenBank/DDBJ whole genome shotgun (WGS) entry which is preliminary data.</text>
</comment>
<evidence type="ECO:0000313" key="1">
    <source>
        <dbReference type="EMBL" id="EON78929.1"/>
    </source>
</evidence>